<name>A0A9P6J1M0_MORAP</name>
<dbReference type="InterPro" id="IPR016181">
    <property type="entry name" value="Acyl_CoA_acyltransferase"/>
</dbReference>
<evidence type="ECO:0000256" key="2">
    <source>
        <dbReference type="ARBA" id="ARBA00023315"/>
    </source>
</evidence>
<dbReference type="PANTHER" id="PTHR10908">
    <property type="entry name" value="SEROTONIN N-ACETYLTRANSFERASE"/>
    <property type="match status" value="1"/>
</dbReference>
<dbReference type="OrthoDB" id="30840at2759"/>
<dbReference type="GO" id="GO:0004059">
    <property type="term" value="F:aralkylamine N-acetyltransferase activity"/>
    <property type="evidence" value="ECO:0007669"/>
    <property type="project" value="TreeGrafter"/>
</dbReference>
<evidence type="ECO:0000313" key="5">
    <source>
        <dbReference type="Proteomes" id="UP000738359"/>
    </source>
</evidence>
<keyword evidence="1" id="KW-0808">Transferase</keyword>
<dbReference type="AlphaFoldDB" id="A0A9P6J1M0"/>
<dbReference type="Pfam" id="PF00583">
    <property type="entry name" value="Acetyltransf_1"/>
    <property type="match status" value="1"/>
</dbReference>
<dbReference type="PANTHER" id="PTHR10908:SF0">
    <property type="entry name" value="SEROTONIN N-ACETYLTRANSFERASE"/>
    <property type="match status" value="1"/>
</dbReference>
<feature type="domain" description="N-acetyltransferase" evidence="3">
    <location>
        <begin position="13"/>
        <end position="186"/>
    </location>
</feature>
<dbReference type="Proteomes" id="UP000738359">
    <property type="component" value="Unassembled WGS sequence"/>
</dbReference>
<dbReference type="InterPro" id="IPR051635">
    <property type="entry name" value="SNAT-like"/>
</dbReference>
<accession>A0A9P6J1M0</accession>
<proteinExistence type="predicted"/>
<organism evidence="4 5">
    <name type="scientific">Mortierella alpina</name>
    <name type="common">Oleaginous fungus</name>
    <name type="synonym">Mortierella renispora</name>
    <dbReference type="NCBI Taxonomy" id="64518"/>
    <lineage>
        <taxon>Eukaryota</taxon>
        <taxon>Fungi</taxon>
        <taxon>Fungi incertae sedis</taxon>
        <taxon>Mucoromycota</taxon>
        <taxon>Mortierellomycotina</taxon>
        <taxon>Mortierellomycetes</taxon>
        <taxon>Mortierellales</taxon>
        <taxon>Mortierellaceae</taxon>
        <taxon>Mortierella</taxon>
    </lineage>
</organism>
<dbReference type="GO" id="GO:0005737">
    <property type="term" value="C:cytoplasm"/>
    <property type="evidence" value="ECO:0007669"/>
    <property type="project" value="TreeGrafter"/>
</dbReference>
<keyword evidence="5" id="KW-1185">Reference proteome</keyword>
<dbReference type="Gene3D" id="3.40.630.30">
    <property type="match status" value="1"/>
</dbReference>
<dbReference type="InterPro" id="IPR000182">
    <property type="entry name" value="GNAT_dom"/>
</dbReference>
<comment type="caution">
    <text evidence="4">The sequence shown here is derived from an EMBL/GenBank/DDBJ whole genome shotgun (WGS) entry which is preliminary data.</text>
</comment>
<dbReference type="SUPFAM" id="SSF55729">
    <property type="entry name" value="Acyl-CoA N-acyltransferases (Nat)"/>
    <property type="match status" value="1"/>
</dbReference>
<sequence>MSSAISKTADLVLDYKLVPSEDVPVAHSIEIAVYPEGEPASLKTLLYRQGAVPELFLGCYTRPAAAGQEQMTTLAGYVVSTLASGERLTHDSMLTHDPNGNAVCIHSVSVAKTYQRRGLASATLRQYLEHVRHLQKTVPGFQQVDRVLLIAHDYLISMYAGVGFKLVGRSDVEWGPDPWYEMEYIL</sequence>
<dbReference type="PROSITE" id="PS51186">
    <property type="entry name" value="GNAT"/>
    <property type="match status" value="1"/>
</dbReference>
<evidence type="ECO:0000256" key="1">
    <source>
        <dbReference type="ARBA" id="ARBA00022679"/>
    </source>
</evidence>
<keyword evidence="2" id="KW-0012">Acyltransferase</keyword>
<gene>
    <name evidence="4" type="ORF">BGZ70_009504</name>
</gene>
<reference evidence="4" key="1">
    <citation type="journal article" date="2020" name="Fungal Divers.">
        <title>Resolving the Mortierellaceae phylogeny through synthesis of multi-gene phylogenetics and phylogenomics.</title>
        <authorList>
            <person name="Vandepol N."/>
            <person name="Liber J."/>
            <person name="Desiro A."/>
            <person name="Na H."/>
            <person name="Kennedy M."/>
            <person name="Barry K."/>
            <person name="Grigoriev I.V."/>
            <person name="Miller A.N."/>
            <person name="O'Donnell K."/>
            <person name="Stajich J.E."/>
            <person name="Bonito G."/>
        </authorList>
    </citation>
    <scope>NUCLEOTIDE SEQUENCE</scope>
    <source>
        <strain evidence="4">CK1249</strain>
    </source>
</reference>
<evidence type="ECO:0000259" key="3">
    <source>
        <dbReference type="PROSITE" id="PS51186"/>
    </source>
</evidence>
<evidence type="ECO:0000313" key="4">
    <source>
        <dbReference type="EMBL" id="KAF9957453.1"/>
    </source>
</evidence>
<dbReference type="EMBL" id="JAAAHY010000779">
    <property type="protein sequence ID" value="KAF9957453.1"/>
    <property type="molecule type" value="Genomic_DNA"/>
</dbReference>
<protein>
    <recommendedName>
        <fullName evidence="3">N-acetyltransferase domain-containing protein</fullName>
    </recommendedName>
</protein>